<reference evidence="7" key="1">
    <citation type="submission" date="2022-08" db="EMBL/GenBank/DDBJ databases">
        <authorList>
            <consortium name="DOE Joint Genome Institute"/>
            <person name="Min B."/>
            <person name="Sierra-Patev S."/>
            <person name="Naranjo-Ortiz M."/>
            <person name="Looney B."/>
            <person name="Konkel Z."/>
            <person name="Slot J.C."/>
            <person name="Sakamoto Y."/>
            <person name="Steenwyk J.L."/>
            <person name="Rokas A."/>
            <person name="Carro J."/>
            <person name="Camarero S."/>
            <person name="Ferreira P."/>
            <person name="Molpeceres G."/>
            <person name="Ruiz-duenas F.J."/>
            <person name="Serrano A."/>
            <person name="Henrissat B."/>
            <person name="Drula E."/>
            <person name="Hughes K.W."/>
            <person name="Mata J.L."/>
            <person name="Ishikawa N.K."/>
            <person name="Vargas-Isla R."/>
            <person name="Ushijima S."/>
            <person name="Smith C.A."/>
            <person name="Ahrendt S."/>
            <person name="Andreopoulos W."/>
            <person name="He G."/>
            <person name="LaButti K."/>
            <person name="Lipzen A."/>
            <person name="Ng V."/>
            <person name="Riley R."/>
            <person name="Sandor L."/>
            <person name="Barry K."/>
            <person name="Martinez A.T."/>
            <person name="Xiao Y."/>
            <person name="Gibbons J.G."/>
            <person name="Terashima K."/>
            <person name="Hibbett D.S."/>
            <person name="Grigoriev I.V."/>
        </authorList>
    </citation>
    <scope>NUCLEOTIDE SEQUENCE</scope>
    <source>
        <strain evidence="7">ET3784</strain>
    </source>
</reference>
<keyword evidence="1" id="KW-0723">Serine/threonine-protein kinase</keyword>
<dbReference type="PANTHER" id="PTHR45646:SF11">
    <property type="entry name" value="SERINE_THREONINE-PROTEIN KINASE DOA"/>
    <property type="match status" value="1"/>
</dbReference>
<evidence type="ECO:0000256" key="3">
    <source>
        <dbReference type="ARBA" id="ARBA00022741"/>
    </source>
</evidence>
<evidence type="ECO:0000256" key="4">
    <source>
        <dbReference type="ARBA" id="ARBA00022777"/>
    </source>
</evidence>
<dbReference type="PROSITE" id="PS50011">
    <property type="entry name" value="PROTEIN_KINASE_DOM"/>
    <property type="match status" value="1"/>
</dbReference>
<dbReference type="AlphaFoldDB" id="A0AA38JEI4"/>
<dbReference type="GO" id="GO:0005524">
    <property type="term" value="F:ATP binding"/>
    <property type="evidence" value="ECO:0007669"/>
    <property type="project" value="UniProtKB-KW"/>
</dbReference>
<dbReference type="Gene3D" id="3.30.200.20">
    <property type="entry name" value="Phosphorylase Kinase, domain 1"/>
    <property type="match status" value="1"/>
</dbReference>
<dbReference type="Proteomes" id="UP001176059">
    <property type="component" value="Unassembled WGS sequence"/>
</dbReference>
<gene>
    <name evidence="7" type="ORF">DFJ43DRAFT_1106227</name>
</gene>
<reference evidence="7" key="2">
    <citation type="journal article" date="2023" name="Proc. Natl. Acad. Sci. U.S.A.">
        <title>A global phylogenomic analysis of the shiitake genus Lentinula.</title>
        <authorList>
            <person name="Sierra-Patev S."/>
            <person name="Min B."/>
            <person name="Naranjo-Ortiz M."/>
            <person name="Looney B."/>
            <person name="Konkel Z."/>
            <person name="Slot J.C."/>
            <person name="Sakamoto Y."/>
            <person name="Steenwyk J.L."/>
            <person name="Rokas A."/>
            <person name="Carro J."/>
            <person name="Camarero S."/>
            <person name="Ferreira P."/>
            <person name="Molpeceres G."/>
            <person name="Ruiz-Duenas F.J."/>
            <person name="Serrano A."/>
            <person name="Henrissat B."/>
            <person name="Drula E."/>
            <person name="Hughes K.W."/>
            <person name="Mata J.L."/>
            <person name="Ishikawa N.K."/>
            <person name="Vargas-Isla R."/>
            <person name="Ushijima S."/>
            <person name="Smith C.A."/>
            <person name="Donoghue J."/>
            <person name="Ahrendt S."/>
            <person name="Andreopoulos W."/>
            <person name="He G."/>
            <person name="LaButti K."/>
            <person name="Lipzen A."/>
            <person name="Ng V."/>
            <person name="Riley R."/>
            <person name="Sandor L."/>
            <person name="Barry K."/>
            <person name="Martinez A.T."/>
            <person name="Xiao Y."/>
            <person name="Gibbons J.G."/>
            <person name="Terashima K."/>
            <person name="Grigoriev I.V."/>
            <person name="Hibbett D."/>
        </authorList>
    </citation>
    <scope>NUCLEOTIDE SEQUENCE</scope>
    <source>
        <strain evidence="7">ET3784</strain>
    </source>
</reference>
<sequence length="416" mass="47375">MNILNERQPQHNARVFPSTGFKTIPESEIFEEENWPWYTPQSFYPVHIGEILHSQYQVLYKLGYGTTATVWLCQDLRRNKYVCMKAMVCDYSSVQREIEAYEALSTSACNEKQFVRQALDHFVLIQNELSYHFLIHEPLGVNLQYIISMARGRLPISAIRPIIVPMVVALHYIHDAQVIHADLQARNILFSIGDSTVLKDGEEAELKQPSSRKIFGDTVIFETRDLPGPIERWVQKRSQPILCDFGEARTGKDQYTEIIQPPTYRAPEVFLHLPWGKAVDVWNFGCMVWHLIFGEQLFSREDALDEDTADVNQLAQMYALLGPPPPKLLIDSGPRASEFFNENGSAKGAVSSETLDSLLESSLERVKETMTAEESGAFLNFIRKTLTWTAEERASVSDLVNDAWVLSSFSKFRSGT</sequence>
<feature type="domain" description="Protein kinase" evidence="6">
    <location>
        <begin position="56"/>
        <end position="405"/>
    </location>
</feature>
<accession>A0AA38JEI4</accession>
<dbReference type="PANTHER" id="PTHR45646">
    <property type="entry name" value="SERINE/THREONINE-PROTEIN KINASE DOA-RELATED"/>
    <property type="match status" value="1"/>
</dbReference>
<evidence type="ECO:0000313" key="7">
    <source>
        <dbReference type="EMBL" id="KAJ3712559.1"/>
    </source>
</evidence>
<keyword evidence="3" id="KW-0547">Nucleotide-binding</keyword>
<dbReference type="GO" id="GO:0043484">
    <property type="term" value="P:regulation of RNA splicing"/>
    <property type="evidence" value="ECO:0007669"/>
    <property type="project" value="TreeGrafter"/>
</dbReference>
<proteinExistence type="predicted"/>
<dbReference type="Pfam" id="PF00069">
    <property type="entry name" value="Pkinase"/>
    <property type="match status" value="2"/>
</dbReference>
<dbReference type="InterPro" id="IPR011009">
    <property type="entry name" value="Kinase-like_dom_sf"/>
</dbReference>
<protein>
    <submittedName>
        <fullName evidence="7">CDK4/6</fullName>
    </submittedName>
</protein>
<dbReference type="EMBL" id="JANVFO010000107">
    <property type="protein sequence ID" value="KAJ3712559.1"/>
    <property type="molecule type" value="Genomic_DNA"/>
</dbReference>
<keyword evidence="2" id="KW-0808">Transferase</keyword>
<dbReference type="InterPro" id="IPR000719">
    <property type="entry name" value="Prot_kinase_dom"/>
</dbReference>
<evidence type="ECO:0000259" key="6">
    <source>
        <dbReference type="PROSITE" id="PS50011"/>
    </source>
</evidence>
<organism evidence="7 8">
    <name type="scientific">Lentinula guzmanii</name>
    <dbReference type="NCBI Taxonomy" id="2804957"/>
    <lineage>
        <taxon>Eukaryota</taxon>
        <taxon>Fungi</taxon>
        <taxon>Dikarya</taxon>
        <taxon>Basidiomycota</taxon>
        <taxon>Agaricomycotina</taxon>
        <taxon>Agaricomycetes</taxon>
        <taxon>Agaricomycetidae</taxon>
        <taxon>Agaricales</taxon>
        <taxon>Marasmiineae</taxon>
        <taxon>Omphalotaceae</taxon>
        <taxon>Lentinula</taxon>
    </lineage>
</organism>
<comment type="caution">
    <text evidence="7">The sequence shown here is derived from an EMBL/GenBank/DDBJ whole genome shotgun (WGS) entry which is preliminary data.</text>
</comment>
<evidence type="ECO:0000256" key="5">
    <source>
        <dbReference type="ARBA" id="ARBA00022840"/>
    </source>
</evidence>
<keyword evidence="5" id="KW-0067">ATP-binding</keyword>
<dbReference type="SUPFAM" id="SSF56112">
    <property type="entry name" value="Protein kinase-like (PK-like)"/>
    <property type="match status" value="1"/>
</dbReference>
<dbReference type="Gene3D" id="1.10.510.10">
    <property type="entry name" value="Transferase(Phosphotransferase) domain 1"/>
    <property type="match status" value="1"/>
</dbReference>
<evidence type="ECO:0000256" key="2">
    <source>
        <dbReference type="ARBA" id="ARBA00022679"/>
    </source>
</evidence>
<keyword evidence="4" id="KW-0418">Kinase</keyword>
<dbReference type="GO" id="GO:0004674">
    <property type="term" value="F:protein serine/threonine kinase activity"/>
    <property type="evidence" value="ECO:0007669"/>
    <property type="project" value="UniProtKB-KW"/>
</dbReference>
<dbReference type="GO" id="GO:0005634">
    <property type="term" value="C:nucleus"/>
    <property type="evidence" value="ECO:0007669"/>
    <property type="project" value="TreeGrafter"/>
</dbReference>
<dbReference type="InterPro" id="IPR051175">
    <property type="entry name" value="CLK_kinases"/>
</dbReference>
<evidence type="ECO:0000313" key="8">
    <source>
        <dbReference type="Proteomes" id="UP001176059"/>
    </source>
</evidence>
<dbReference type="SMART" id="SM00220">
    <property type="entry name" value="S_TKc"/>
    <property type="match status" value="1"/>
</dbReference>
<name>A0AA38JEI4_9AGAR</name>
<evidence type="ECO:0000256" key="1">
    <source>
        <dbReference type="ARBA" id="ARBA00022527"/>
    </source>
</evidence>
<keyword evidence="8" id="KW-1185">Reference proteome</keyword>